<evidence type="ECO:0000259" key="1">
    <source>
        <dbReference type="Pfam" id="PF24401"/>
    </source>
</evidence>
<proteinExistence type="predicted"/>
<reference evidence="3" key="1">
    <citation type="submission" date="2023-02" db="EMBL/GenBank/DDBJ databases">
        <title>Kitasatospora phosalacinea NBRC 14362.</title>
        <authorList>
            <person name="Ichikawa N."/>
            <person name="Sato H."/>
            <person name="Tonouchi N."/>
        </authorList>
    </citation>
    <scope>NUCLEOTIDE SEQUENCE</scope>
    <source>
        <strain evidence="3">NBRC 14362</strain>
    </source>
</reference>
<dbReference type="Proteomes" id="UP001165143">
    <property type="component" value="Unassembled WGS sequence"/>
</dbReference>
<dbReference type="RefSeq" id="WP_285678908.1">
    <property type="nucleotide sequence ID" value="NZ_BSRX01000021.1"/>
</dbReference>
<dbReference type="InterPro" id="IPR036890">
    <property type="entry name" value="HATPase_C_sf"/>
</dbReference>
<dbReference type="InterPro" id="IPR056507">
    <property type="entry name" value="wHTH-HSP90_Na-assoc"/>
</dbReference>
<evidence type="ECO:0000259" key="2">
    <source>
        <dbReference type="Pfam" id="PF24410"/>
    </source>
</evidence>
<gene>
    <name evidence="3" type="ORF">Kpho01_38200</name>
</gene>
<comment type="caution">
    <text evidence="3">The sequence shown here is derived from an EMBL/GenBank/DDBJ whole genome shotgun (WGS) entry which is preliminary data.</text>
</comment>
<protein>
    <recommendedName>
        <fullName evidence="5">ATP-binding protein</fullName>
    </recommendedName>
</protein>
<feature type="domain" description="wHTH-Hsp90 Na associated" evidence="2">
    <location>
        <begin position="989"/>
        <end position="1035"/>
    </location>
</feature>
<evidence type="ECO:0000313" key="3">
    <source>
        <dbReference type="EMBL" id="GLW55809.1"/>
    </source>
</evidence>
<name>A0A9W6PGS4_9ACTN</name>
<dbReference type="Gene3D" id="3.30.565.10">
    <property type="entry name" value="Histidine kinase-like ATPase, C-terminal domain"/>
    <property type="match status" value="1"/>
</dbReference>
<feature type="domain" description="iHD-CE" evidence="1">
    <location>
        <begin position="42"/>
        <end position="351"/>
    </location>
</feature>
<dbReference type="AlphaFoldDB" id="A0A9W6PGS4"/>
<dbReference type="Pfam" id="PF24401">
    <property type="entry name" value="iHD-CE"/>
    <property type="match status" value="1"/>
</dbReference>
<sequence>MEQQNSNTVSGSAVNNLVQAARIGTVHVHAAPVEPGPPTEEWAELVFKSAVWSQLRPGGDTEAWKWQTVRAAEELARVRDRLAPPLADDPWQDPDVVRRFVRAVGRLPGTSADGLLYPAEAAVLVLLPMLYRLRTMQLACGERPTDGYGEDHRRLADRARTDPDLAGWLWHRHLARQAGLADPAAVTGLRAAVTGPEVRAALLPAVVLPALDGLRRGIGVANPEFLQELRDRERIDCDEEQYVRPKRLTLLTALAHALALENTALPEIVADHLGIEDPVVLSQLHATLRASSWGGSRELPVLKAECHHQAVVEALREYIDHADELLHAVQRTLDPEVTGLPLRLSAANVAPVPGAFKETARFRLDERRMQALLMGVQLYRDRDLAVRELYQNALDACRYRRARADFLARDRLGVEDSGYRGEITFEQGIDAQGRPYLQCRDNGVGMGEAELRGVFSKAGERFAEQQELRQEREKWRAATPPVELYPNSRFGIGVLSYFMLGERMTVTTCRMDPENRCGPELEASIYGPGHLFPIKPTGAARTVPGTTIRLYLDQEVLPEDWSAVNVLERLLGIAEFETVATHGEHVVRWEPRQLRQRADHVDRRGGVSAAGKLVPWEGAPPGAQVIWCERGGDLLVDGLYISSVASRSDTEAQPTIDVSGVVVNLTGPYSPKNLSVDRTTILDDVSETLHALLRPAARALVEDDHGLLTDSWLSAVSDEDPWLADLLTSTVRQVVSTAPPSSFLELVSRGGFYGTDRKFVPRSDHSQRFPPLPTEMNSLPWPWLLWRLLAHRPNPWSAALTDAVPELDRIGCLLPALPSDQLVLDHLLDNSTAPAPGHVVNRGSALTYVFKMQPLLPKPLSVVAQRLRELRIRDWWDSLPVSVSELRAMRGAVSDGVQLMRALDLTVTDEVTAIAAAYQRIPALSVDGYIFDRGSNGTLEPGAPVPLGYLAAMSRAAGHSMVEMARQLVDLGLSIDPAGIPDHITSPTAVLLSRDFDNAAPWVDQSVTPNHLLRSAVLSGRSLAETVRTFEDLGYSCPPLGDLPVTEFLPLVSRFFPPEGGRLPIRHTLDMSSPLFLAIAQWIARRSAESSTFPEGSTADGALMHLFRDLGMSNELVTDSVPFAALLSAARDLGIGPADLAARLNAQGLPTSCVELPFDLPQHTASRLWGMAAHTVRHSPHVPLMAAVELKAPLPRVAEWLRVLGHDAPDPVALIREAIPFVPLAEG</sequence>
<dbReference type="InterPro" id="IPR056506">
    <property type="entry name" value="iHD-CE"/>
</dbReference>
<accession>A0A9W6PGS4</accession>
<organism evidence="3 4">
    <name type="scientific">Kitasatospora phosalacinea</name>
    <dbReference type="NCBI Taxonomy" id="2065"/>
    <lineage>
        <taxon>Bacteria</taxon>
        <taxon>Bacillati</taxon>
        <taxon>Actinomycetota</taxon>
        <taxon>Actinomycetes</taxon>
        <taxon>Kitasatosporales</taxon>
        <taxon>Streptomycetaceae</taxon>
        <taxon>Kitasatospora</taxon>
    </lineage>
</organism>
<dbReference type="SUPFAM" id="SSF55874">
    <property type="entry name" value="ATPase domain of HSP90 chaperone/DNA topoisomerase II/histidine kinase"/>
    <property type="match status" value="1"/>
</dbReference>
<evidence type="ECO:0008006" key="5">
    <source>
        <dbReference type="Google" id="ProtNLM"/>
    </source>
</evidence>
<dbReference type="Pfam" id="PF24410">
    <property type="entry name" value="wHTH-HSP90_Na-assoc"/>
    <property type="match status" value="1"/>
</dbReference>
<evidence type="ECO:0000313" key="4">
    <source>
        <dbReference type="Proteomes" id="UP001165143"/>
    </source>
</evidence>
<dbReference type="EMBL" id="BSRX01000021">
    <property type="protein sequence ID" value="GLW55809.1"/>
    <property type="molecule type" value="Genomic_DNA"/>
</dbReference>